<comment type="caution">
    <text evidence="1">The sequence shown here is derived from an EMBL/GenBank/DDBJ whole genome shotgun (WGS) entry which is preliminary data.</text>
</comment>
<dbReference type="Proteomes" id="UP001264335">
    <property type="component" value="Unassembled WGS sequence"/>
</dbReference>
<protein>
    <submittedName>
        <fullName evidence="1">Uncharacterized protein</fullName>
    </submittedName>
</protein>
<dbReference type="AlphaFoldDB" id="A0ABD5F6X8"/>
<name>A0ABD5F6X8_ENTAV</name>
<dbReference type="RefSeq" id="WP_311871859.1">
    <property type="nucleotide sequence ID" value="NZ_JARPWF010000001.1"/>
</dbReference>
<evidence type="ECO:0000313" key="2">
    <source>
        <dbReference type="Proteomes" id="UP001264335"/>
    </source>
</evidence>
<proteinExistence type="predicted"/>
<dbReference type="EMBL" id="JARPWY010000018">
    <property type="protein sequence ID" value="MDT2514287.1"/>
    <property type="molecule type" value="Genomic_DNA"/>
</dbReference>
<organism evidence="1 2">
    <name type="scientific">Enterococcus avium</name>
    <name type="common">Streptococcus avium</name>
    <dbReference type="NCBI Taxonomy" id="33945"/>
    <lineage>
        <taxon>Bacteria</taxon>
        <taxon>Bacillati</taxon>
        <taxon>Bacillota</taxon>
        <taxon>Bacilli</taxon>
        <taxon>Lactobacillales</taxon>
        <taxon>Enterococcaceae</taxon>
        <taxon>Enterococcus</taxon>
    </lineage>
</organism>
<reference evidence="1 2" key="1">
    <citation type="submission" date="2023-03" db="EMBL/GenBank/DDBJ databases">
        <authorList>
            <person name="Shen W."/>
            <person name="Cai J."/>
        </authorList>
    </citation>
    <scope>NUCLEOTIDE SEQUENCE [LARGE SCALE GENOMIC DNA]</scope>
    <source>
        <strain evidence="1 2">Y2</strain>
    </source>
</reference>
<sequence>MPLSVFLSDNTQPERSFQLGKLFFKTAVIPNIDETTTQALEEMVPLYISLI</sequence>
<accession>A0ABD5F6X8</accession>
<gene>
    <name evidence="1" type="ORF">P7D79_08595</name>
</gene>
<evidence type="ECO:0000313" key="1">
    <source>
        <dbReference type="EMBL" id="MDT2514287.1"/>
    </source>
</evidence>